<accession>H8FPK3</accession>
<dbReference type="AlphaFoldDB" id="H8FPK3"/>
<organism evidence="1 2">
    <name type="scientific">Magnetospirillum molischianum DSM 120</name>
    <dbReference type="NCBI Taxonomy" id="1150626"/>
    <lineage>
        <taxon>Bacteria</taxon>
        <taxon>Pseudomonadati</taxon>
        <taxon>Pseudomonadota</taxon>
        <taxon>Alphaproteobacteria</taxon>
        <taxon>Rhodospirillales</taxon>
        <taxon>Rhodospirillaceae</taxon>
        <taxon>Magnetospirillum</taxon>
    </lineage>
</organism>
<sequence>MSLHSLRILRPIEISNRHAKCRIRFSAGIGLDGLGCGRNDPAKFTWSHHFVTVGWGCDRLEPGPRLSYGRQLAFISRTALHERR</sequence>
<reference evidence="1 2" key="1">
    <citation type="journal article" date="2012" name="J. Bacteriol.">
        <title>Draft Genome Sequence of the Purple Photosynthetic Bacterium Phaeospirillum molischianum DSM120, a Particularly Versatile Bacterium.</title>
        <authorList>
            <person name="Duquesne K."/>
            <person name="Prima V."/>
            <person name="Ji B."/>
            <person name="Rouy Z."/>
            <person name="Medigue C."/>
            <person name="Talla E."/>
            <person name="Sturgis J.N."/>
        </authorList>
    </citation>
    <scope>NUCLEOTIDE SEQUENCE [LARGE SCALE GENOMIC DNA]</scope>
    <source>
        <strain evidence="2">DSM120</strain>
    </source>
</reference>
<evidence type="ECO:0000313" key="1">
    <source>
        <dbReference type="EMBL" id="CCG40291.1"/>
    </source>
</evidence>
<evidence type="ECO:0000313" key="2">
    <source>
        <dbReference type="Proteomes" id="UP000004169"/>
    </source>
</evidence>
<proteinExistence type="predicted"/>
<comment type="caution">
    <text evidence="1">The sequence shown here is derived from an EMBL/GenBank/DDBJ whole genome shotgun (WGS) entry which is preliminary data.</text>
</comment>
<gene>
    <name evidence="1" type="ORF">PHAMO_190100</name>
</gene>
<dbReference type="STRING" id="1150626.PHAMO_190100"/>
<dbReference type="EMBL" id="CAHP01000011">
    <property type="protein sequence ID" value="CCG40291.1"/>
    <property type="molecule type" value="Genomic_DNA"/>
</dbReference>
<keyword evidence="2" id="KW-1185">Reference proteome</keyword>
<name>H8FPK3_MAGML</name>
<dbReference type="Proteomes" id="UP000004169">
    <property type="component" value="Unassembled WGS sequence"/>
</dbReference>
<protein>
    <submittedName>
        <fullName evidence="1">Uncharacterized protein</fullName>
    </submittedName>
</protein>